<dbReference type="RefSeq" id="WP_183200020.1">
    <property type="nucleotide sequence ID" value="NZ_JACIEK010000005.1"/>
</dbReference>
<evidence type="ECO:0000313" key="4">
    <source>
        <dbReference type="Proteomes" id="UP000542776"/>
    </source>
</evidence>
<accession>A0A7W6EHS0</accession>
<organism evidence="3 4">
    <name type="scientific">Aureimonas pseudogalii</name>
    <dbReference type="NCBI Taxonomy" id="1744844"/>
    <lineage>
        <taxon>Bacteria</taxon>
        <taxon>Pseudomonadati</taxon>
        <taxon>Pseudomonadota</taxon>
        <taxon>Alphaproteobacteria</taxon>
        <taxon>Hyphomicrobiales</taxon>
        <taxon>Aurantimonadaceae</taxon>
        <taxon>Aureimonas</taxon>
    </lineage>
</organism>
<dbReference type="Proteomes" id="UP000542776">
    <property type="component" value="Unassembled WGS sequence"/>
</dbReference>
<evidence type="ECO:0000256" key="1">
    <source>
        <dbReference type="SAM" id="MobiDB-lite"/>
    </source>
</evidence>
<dbReference type="Pfam" id="PF19220">
    <property type="entry name" value="Rod_CreS"/>
    <property type="match status" value="1"/>
</dbReference>
<dbReference type="AlphaFoldDB" id="A0A7W6EHS0"/>
<comment type="caution">
    <text evidence="3">The sequence shown here is derived from an EMBL/GenBank/DDBJ whole genome shotgun (WGS) entry which is preliminary data.</text>
</comment>
<feature type="region of interest" description="Disordered" evidence="1">
    <location>
        <begin position="456"/>
        <end position="498"/>
    </location>
</feature>
<gene>
    <name evidence="3" type="ORF">GGR04_002315</name>
</gene>
<reference evidence="3 4" key="1">
    <citation type="submission" date="2020-08" db="EMBL/GenBank/DDBJ databases">
        <title>Genomic Encyclopedia of Type Strains, Phase IV (KMG-IV): sequencing the most valuable type-strain genomes for metagenomic binning, comparative biology and taxonomic classification.</title>
        <authorList>
            <person name="Goeker M."/>
        </authorList>
    </citation>
    <scope>NUCLEOTIDE SEQUENCE [LARGE SCALE GENOMIC DNA]</scope>
    <source>
        <strain evidence="3 4">DSM 102238</strain>
    </source>
</reference>
<proteinExistence type="predicted"/>
<feature type="compositionally biased region" description="Low complexity" evidence="1">
    <location>
        <begin position="26"/>
        <end position="40"/>
    </location>
</feature>
<feature type="compositionally biased region" description="Basic and acidic residues" evidence="1">
    <location>
        <begin position="9"/>
        <end position="25"/>
    </location>
</feature>
<feature type="domain" description="Crescentin coiled-coil" evidence="2">
    <location>
        <begin position="90"/>
        <end position="448"/>
    </location>
</feature>
<dbReference type="InterPro" id="IPR043652">
    <property type="entry name" value="CreS_CC"/>
</dbReference>
<sequence>MSSPLSFFFRREPDRAATKTAERELTSPLPSESPSRLQRSANAPLDGIGQRNEMLRVRISEMSERLGELRTLTDDFTMLIDPIEEIAEELPRSKGRILELEALLAQEMDSGQALRREVDGLLGRYSATASDLSTANARVSRLESLLREQETSFDEQRLTLREKTTHANALERQLLSEVEQNQSLVLEVKTLRAEAQISDQALSEAERLLAEIGEQRHLLDGENRRLQALAEEQSADIVTVNARAEDMAQQLDHNLHLVASLEAQLASEQSARQKVSAQHEVDLSALKTERSSSAMKIEALTARLAATDQILAQVRHQLREREETMRAAERANKEAIAERSTFERRLESLKTEGTRLAAQLGDAQKNRSDLENRCDMLVKALAAKDASLESVTTRANNLSDRVEALTLRFEQDRLALEATNRRLIEELQNEKAERTLAQGALDIARESRAALQRQNETLKRATRVRQGDHGGGNDYDGETIREERVSNVRPFTAPERND</sequence>
<evidence type="ECO:0000313" key="3">
    <source>
        <dbReference type="EMBL" id="MBB3998474.1"/>
    </source>
</evidence>
<protein>
    <submittedName>
        <fullName evidence="3">Crescentin</fullName>
    </submittedName>
</protein>
<name>A0A7W6EHS0_9HYPH</name>
<feature type="region of interest" description="Disordered" evidence="1">
    <location>
        <begin position="1"/>
        <end position="45"/>
    </location>
</feature>
<evidence type="ECO:0000259" key="2">
    <source>
        <dbReference type="Pfam" id="PF19220"/>
    </source>
</evidence>
<keyword evidence="4" id="KW-1185">Reference proteome</keyword>
<dbReference type="EMBL" id="JACIEK010000005">
    <property type="protein sequence ID" value="MBB3998474.1"/>
    <property type="molecule type" value="Genomic_DNA"/>
</dbReference>